<evidence type="ECO:0000313" key="2">
    <source>
        <dbReference type="EMBL" id="CAB5019578.1"/>
    </source>
</evidence>
<proteinExistence type="predicted"/>
<organism evidence="2">
    <name type="scientific">freshwater metagenome</name>
    <dbReference type="NCBI Taxonomy" id="449393"/>
    <lineage>
        <taxon>unclassified sequences</taxon>
        <taxon>metagenomes</taxon>
        <taxon>ecological metagenomes</taxon>
    </lineage>
</organism>
<accession>A0A6J7QPA9</accession>
<sequence length="95" mass="10096">MWNTIPILSRIRWSQLADSLVSTRGFAGFDGSDIARGGPARPDLERRPLHGGGLDFGDSTAVYDLDTGALAATMVEVSTSSVTLLVDFSKVLEVA</sequence>
<protein>
    <submittedName>
        <fullName evidence="2">Unannotated protein</fullName>
    </submittedName>
</protein>
<dbReference type="AlphaFoldDB" id="A0A6J7QPA9"/>
<feature type="region of interest" description="Disordered" evidence="1">
    <location>
        <begin position="30"/>
        <end position="49"/>
    </location>
</feature>
<gene>
    <name evidence="2" type="ORF">UFOPK3992_01628</name>
</gene>
<dbReference type="EMBL" id="CAFBOZ010000269">
    <property type="protein sequence ID" value="CAB5019578.1"/>
    <property type="molecule type" value="Genomic_DNA"/>
</dbReference>
<evidence type="ECO:0000256" key="1">
    <source>
        <dbReference type="SAM" id="MobiDB-lite"/>
    </source>
</evidence>
<reference evidence="2" key="1">
    <citation type="submission" date="2020-05" db="EMBL/GenBank/DDBJ databases">
        <authorList>
            <person name="Chiriac C."/>
            <person name="Salcher M."/>
            <person name="Ghai R."/>
            <person name="Kavagutti S V."/>
        </authorList>
    </citation>
    <scope>NUCLEOTIDE SEQUENCE</scope>
</reference>
<name>A0A6J7QPA9_9ZZZZ</name>